<gene>
    <name evidence="1" type="ORF">PR048_011621</name>
</gene>
<comment type="caution">
    <text evidence="1">The sequence shown here is derived from an EMBL/GenBank/DDBJ whole genome shotgun (WGS) entry which is preliminary data.</text>
</comment>
<protein>
    <submittedName>
        <fullName evidence="1">Uncharacterized protein</fullName>
    </submittedName>
</protein>
<organism evidence="1 2">
    <name type="scientific">Dryococelus australis</name>
    <dbReference type="NCBI Taxonomy" id="614101"/>
    <lineage>
        <taxon>Eukaryota</taxon>
        <taxon>Metazoa</taxon>
        <taxon>Ecdysozoa</taxon>
        <taxon>Arthropoda</taxon>
        <taxon>Hexapoda</taxon>
        <taxon>Insecta</taxon>
        <taxon>Pterygota</taxon>
        <taxon>Neoptera</taxon>
        <taxon>Polyneoptera</taxon>
        <taxon>Phasmatodea</taxon>
        <taxon>Verophasmatodea</taxon>
        <taxon>Anareolatae</taxon>
        <taxon>Phasmatidae</taxon>
        <taxon>Eurycanthinae</taxon>
        <taxon>Dryococelus</taxon>
    </lineage>
</organism>
<dbReference type="Proteomes" id="UP001159363">
    <property type="component" value="Chromosome X"/>
</dbReference>
<evidence type="ECO:0000313" key="1">
    <source>
        <dbReference type="EMBL" id="KAJ8885424.1"/>
    </source>
</evidence>
<name>A0ABQ9HM37_9NEOP</name>
<dbReference type="EMBL" id="JARBHB010000004">
    <property type="protein sequence ID" value="KAJ8885424.1"/>
    <property type="molecule type" value="Genomic_DNA"/>
</dbReference>
<sequence>MQTVLPAVCDFSFLCFFYLWENVLEEVNHTKKIPTEYKINEIVKLALQFATKTCEEMDIPLVKRKTTREKKMISGEKAQNVPLILNAELKRSMWFEYIDRFFKKLTLVAKTWKLY</sequence>
<evidence type="ECO:0000313" key="2">
    <source>
        <dbReference type="Proteomes" id="UP001159363"/>
    </source>
</evidence>
<proteinExistence type="predicted"/>
<reference evidence="1 2" key="1">
    <citation type="submission" date="2023-02" db="EMBL/GenBank/DDBJ databases">
        <title>LHISI_Scaffold_Assembly.</title>
        <authorList>
            <person name="Stuart O.P."/>
            <person name="Cleave R."/>
            <person name="Magrath M.J.L."/>
            <person name="Mikheyev A.S."/>
        </authorList>
    </citation>
    <scope>NUCLEOTIDE SEQUENCE [LARGE SCALE GENOMIC DNA]</scope>
    <source>
        <strain evidence="1">Daus_M_001</strain>
        <tissue evidence="1">Leg muscle</tissue>
    </source>
</reference>
<accession>A0ABQ9HM37</accession>
<keyword evidence="2" id="KW-1185">Reference proteome</keyword>